<gene>
    <name evidence="2" type="ORF">DB31_5054</name>
</gene>
<sequence length="113" mass="12657">MNAPTSDELRSQHERLQASLATRQSVLHFAHTGVSILVAMILSGAAAKLFWDSSKVPYLGFAVVAVVLGLVSYSVVHYRKGRRELAEELKRYGDLLELRRQLQLDNPSKLLPR</sequence>
<feature type="transmembrane region" description="Helical" evidence="1">
    <location>
        <begin position="57"/>
        <end position="76"/>
    </location>
</feature>
<reference evidence="2 3" key="1">
    <citation type="submission" date="2014-04" db="EMBL/GenBank/DDBJ databases">
        <title>Genome assembly of Hyalangium minutum DSM 14724.</title>
        <authorList>
            <person name="Sharma G."/>
            <person name="Subramanian S."/>
        </authorList>
    </citation>
    <scope>NUCLEOTIDE SEQUENCE [LARGE SCALE GENOMIC DNA]</scope>
    <source>
        <strain evidence="2 3">DSM 14724</strain>
    </source>
</reference>
<evidence type="ECO:0000256" key="1">
    <source>
        <dbReference type="SAM" id="Phobius"/>
    </source>
</evidence>
<keyword evidence="1" id="KW-0812">Transmembrane</keyword>
<evidence type="ECO:0000313" key="2">
    <source>
        <dbReference type="EMBL" id="KFE70012.1"/>
    </source>
</evidence>
<dbReference type="RefSeq" id="WP_044184529.1">
    <property type="nucleotide sequence ID" value="NZ_JMCB01000003.1"/>
</dbReference>
<dbReference type="STRING" id="394096.DB31_5054"/>
<dbReference type="Proteomes" id="UP000028725">
    <property type="component" value="Unassembled WGS sequence"/>
</dbReference>
<evidence type="ECO:0000313" key="3">
    <source>
        <dbReference type="Proteomes" id="UP000028725"/>
    </source>
</evidence>
<organism evidence="2 3">
    <name type="scientific">Hyalangium minutum</name>
    <dbReference type="NCBI Taxonomy" id="394096"/>
    <lineage>
        <taxon>Bacteria</taxon>
        <taxon>Pseudomonadati</taxon>
        <taxon>Myxococcota</taxon>
        <taxon>Myxococcia</taxon>
        <taxon>Myxococcales</taxon>
        <taxon>Cystobacterineae</taxon>
        <taxon>Archangiaceae</taxon>
        <taxon>Hyalangium</taxon>
    </lineage>
</organism>
<proteinExistence type="predicted"/>
<dbReference type="AlphaFoldDB" id="A0A085WQP9"/>
<accession>A0A085WQP9</accession>
<keyword evidence="1" id="KW-0472">Membrane</keyword>
<keyword evidence="1" id="KW-1133">Transmembrane helix</keyword>
<evidence type="ECO:0008006" key="4">
    <source>
        <dbReference type="Google" id="ProtNLM"/>
    </source>
</evidence>
<name>A0A085WQP9_9BACT</name>
<feature type="transmembrane region" description="Helical" evidence="1">
    <location>
        <begin position="26"/>
        <end position="51"/>
    </location>
</feature>
<dbReference type="EMBL" id="JMCB01000003">
    <property type="protein sequence ID" value="KFE70012.1"/>
    <property type="molecule type" value="Genomic_DNA"/>
</dbReference>
<protein>
    <recommendedName>
        <fullName evidence="4">Transmembrane protein</fullName>
    </recommendedName>
</protein>
<keyword evidence="3" id="KW-1185">Reference proteome</keyword>
<comment type="caution">
    <text evidence="2">The sequence shown here is derived from an EMBL/GenBank/DDBJ whole genome shotgun (WGS) entry which is preliminary data.</text>
</comment>